<evidence type="ECO:0000313" key="11">
    <source>
        <dbReference type="Proteomes" id="UP000439113"/>
    </source>
</evidence>
<keyword evidence="7 8" id="KW-0472">Membrane</keyword>
<sequence length="521" mass="56822">MDHPPSAAAAPPSARGAGLLRTPERRVVALILCATVLRILFASSLGLGMDEAYTVATARDFVLSAFDHPPLAWWLSTLGQRFFGASDLALRLPFILLSAVTTALMFLLGRRLYGAEAGFWASFALCCSPVLGVTDASWIVPDAPLLPALLGGALALSHAFFDKDRARARLWWLMAGACSGLAMLSKYHGVFLPAGAFLFMLCSPRQRHWLKTPWPWLAGFLALALFSPVLIWNAQHAWVSFLFQSGRTGAPHLNFSAPFILLGAQALFLLPWIFLPCAWLFLRALGRGPARERDFLLACLAAGPILLFTLPALWSSNRLLPHWAAPGYLLILPLLGREIAGLFERGAPWIRRVAFGTGGLIAGLILLLALLNLVRPPLLAGPKYPFQEALDWTDFSNAFSARGLDREGAFIGAQRWFEAGKIDAALGGAFPVLSLSNDPRGFGATRDPQKFVGRDAILVGRALTPEKARELYEKHFDSIEPLPPIAITANGETAFELKVYKGRNFHDPAPEFTLGLRSKQP</sequence>
<feature type="domain" description="Glycosyltransferase RgtA/B/C/D-like" evidence="9">
    <location>
        <begin position="67"/>
        <end position="232"/>
    </location>
</feature>
<evidence type="ECO:0000256" key="7">
    <source>
        <dbReference type="ARBA" id="ARBA00023136"/>
    </source>
</evidence>
<proteinExistence type="predicted"/>
<dbReference type="PANTHER" id="PTHR33908">
    <property type="entry name" value="MANNOSYLTRANSFERASE YKCB-RELATED"/>
    <property type="match status" value="1"/>
</dbReference>
<dbReference type="PANTHER" id="PTHR33908:SF11">
    <property type="entry name" value="MEMBRANE PROTEIN"/>
    <property type="match status" value="1"/>
</dbReference>
<feature type="transmembrane region" description="Helical" evidence="8">
    <location>
        <begin position="170"/>
        <end position="202"/>
    </location>
</feature>
<comment type="caution">
    <text evidence="10">The sequence shown here is derived from an EMBL/GenBank/DDBJ whole genome shotgun (WGS) entry which is preliminary data.</text>
</comment>
<dbReference type="EMBL" id="WNKS01000001">
    <property type="protein sequence ID" value="MTV29544.1"/>
    <property type="molecule type" value="Genomic_DNA"/>
</dbReference>
<evidence type="ECO:0000256" key="4">
    <source>
        <dbReference type="ARBA" id="ARBA00022679"/>
    </source>
</evidence>
<keyword evidence="3" id="KW-0328">Glycosyltransferase</keyword>
<evidence type="ECO:0000256" key="5">
    <source>
        <dbReference type="ARBA" id="ARBA00022692"/>
    </source>
</evidence>
<dbReference type="InterPro" id="IPR050297">
    <property type="entry name" value="LipidA_mod_glycosyltrf_83"/>
</dbReference>
<evidence type="ECO:0000256" key="1">
    <source>
        <dbReference type="ARBA" id="ARBA00004651"/>
    </source>
</evidence>
<evidence type="ECO:0000256" key="3">
    <source>
        <dbReference type="ARBA" id="ARBA00022676"/>
    </source>
</evidence>
<evidence type="ECO:0000259" key="9">
    <source>
        <dbReference type="Pfam" id="PF13231"/>
    </source>
</evidence>
<feature type="transmembrane region" description="Helical" evidence="8">
    <location>
        <begin position="320"/>
        <end position="340"/>
    </location>
</feature>
<dbReference type="AlphaFoldDB" id="A0A6N8DLB8"/>
<feature type="transmembrane region" description="Helical" evidence="8">
    <location>
        <begin position="27"/>
        <end position="47"/>
    </location>
</feature>
<protein>
    <submittedName>
        <fullName evidence="10">Phospholipid carrier-dependent glycosyltransferase</fullName>
    </submittedName>
</protein>
<comment type="subcellular location">
    <subcellularLocation>
        <location evidence="1">Cell membrane</location>
        <topology evidence="1">Multi-pass membrane protein</topology>
    </subcellularLocation>
</comment>
<keyword evidence="2" id="KW-1003">Cell membrane</keyword>
<organism evidence="10 11">
    <name type="scientific">Rhodoblastus acidophilus</name>
    <name type="common">Rhodopseudomonas acidophila</name>
    <dbReference type="NCBI Taxonomy" id="1074"/>
    <lineage>
        <taxon>Bacteria</taxon>
        <taxon>Pseudomonadati</taxon>
        <taxon>Pseudomonadota</taxon>
        <taxon>Alphaproteobacteria</taxon>
        <taxon>Hyphomicrobiales</taxon>
        <taxon>Rhodoblastaceae</taxon>
        <taxon>Rhodoblastus</taxon>
    </lineage>
</organism>
<dbReference type="GO" id="GO:0016763">
    <property type="term" value="F:pentosyltransferase activity"/>
    <property type="evidence" value="ECO:0007669"/>
    <property type="project" value="TreeGrafter"/>
</dbReference>
<dbReference type="GO" id="GO:0009103">
    <property type="term" value="P:lipopolysaccharide biosynthetic process"/>
    <property type="evidence" value="ECO:0007669"/>
    <property type="project" value="UniProtKB-ARBA"/>
</dbReference>
<accession>A0A6N8DLB8</accession>
<evidence type="ECO:0000256" key="8">
    <source>
        <dbReference type="SAM" id="Phobius"/>
    </source>
</evidence>
<feature type="transmembrane region" description="Helical" evidence="8">
    <location>
        <begin position="352"/>
        <end position="374"/>
    </location>
</feature>
<dbReference type="Proteomes" id="UP000439113">
    <property type="component" value="Unassembled WGS sequence"/>
</dbReference>
<dbReference type="Pfam" id="PF13231">
    <property type="entry name" value="PMT_2"/>
    <property type="match status" value="1"/>
</dbReference>
<keyword evidence="5 8" id="KW-0812">Transmembrane</keyword>
<dbReference type="GO" id="GO:0005886">
    <property type="term" value="C:plasma membrane"/>
    <property type="evidence" value="ECO:0007669"/>
    <property type="project" value="UniProtKB-SubCell"/>
</dbReference>
<evidence type="ECO:0000256" key="2">
    <source>
        <dbReference type="ARBA" id="ARBA00022475"/>
    </source>
</evidence>
<gene>
    <name evidence="10" type="ORF">GJ654_00905</name>
</gene>
<feature type="transmembrane region" description="Helical" evidence="8">
    <location>
        <begin position="214"/>
        <end position="235"/>
    </location>
</feature>
<evidence type="ECO:0000256" key="6">
    <source>
        <dbReference type="ARBA" id="ARBA00022989"/>
    </source>
</evidence>
<dbReference type="RefSeq" id="WP_155444209.1">
    <property type="nucleotide sequence ID" value="NZ_JAOQNR010000001.1"/>
</dbReference>
<evidence type="ECO:0000313" key="10">
    <source>
        <dbReference type="EMBL" id="MTV29544.1"/>
    </source>
</evidence>
<keyword evidence="6 8" id="KW-1133">Transmembrane helix</keyword>
<reference evidence="10 11" key="1">
    <citation type="submission" date="2019-11" db="EMBL/GenBank/DDBJ databases">
        <title>Whole-genome sequence of a Rhodoblastus acidophilus DSM 142.</title>
        <authorList>
            <person name="Kyndt J.A."/>
            <person name="Meyer T.E."/>
        </authorList>
    </citation>
    <scope>NUCLEOTIDE SEQUENCE [LARGE SCALE GENOMIC DNA]</scope>
    <source>
        <strain evidence="10 11">DSM 142</strain>
    </source>
</reference>
<feature type="transmembrane region" description="Helical" evidence="8">
    <location>
        <begin position="255"/>
        <end position="282"/>
    </location>
</feature>
<feature type="transmembrane region" description="Helical" evidence="8">
    <location>
        <begin position="120"/>
        <end position="140"/>
    </location>
</feature>
<dbReference type="InterPro" id="IPR038731">
    <property type="entry name" value="RgtA/B/C-like"/>
</dbReference>
<name>A0A6N8DLB8_RHOAC</name>
<keyword evidence="4 10" id="KW-0808">Transferase</keyword>
<dbReference type="OrthoDB" id="9811222at2"/>
<feature type="transmembrane region" description="Helical" evidence="8">
    <location>
        <begin position="88"/>
        <end position="108"/>
    </location>
</feature>
<feature type="transmembrane region" description="Helical" evidence="8">
    <location>
        <begin position="294"/>
        <end position="314"/>
    </location>
</feature>